<evidence type="ECO:0000313" key="4">
    <source>
        <dbReference type="EMBL" id="WVZ64040.1"/>
    </source>
</evidence>
<feature type="domain" description="DUF4216" evidence="2">
    <location>
        <begin position="251"/>
        <end position="303"/>
    </location>
</feature>
<evidence type="ECO:0000259" key="3">
    <source>
        <dbReference type="Pfam" id="PF13960"/>
    </source>
</evidence>
<dbReference type="EMBL" id="CP144747">
    <property type="protein sequence ID" value="WVZ64040.1"/>
    <property type="molecule type" value="Genomic_DNA"/>
</dbReference>
<dbReference type="PANTHER" id="PTHR48258">
    <property type="entry name" value="DUF4218 DOMAIN-CONTAINING PROTEIN-RELATED"/>
    <property type="match status" value="1"/>
</dbReference>
<evidence type="ECO:0000256" key="1">
    <source>
        <dbReference type="SAM" id="Phobius"/>
    </source>
</evidence>
<keyword evidence="1" id="KW-0812">Transmembrane</keyword>
<organism evidence="4 5">
    <name type="scientific">Paspalum notatum var. saurae</name>
    <dbReference type="NCBI Taxonomy" id="547442"/>
    <lineage>
        <taxon>Eukaryota</taxon>
        <taxon>Viridiplantae</taxon>
        <taxon>Streptophyta</taxon>
        <taxon>Embryophyta</taxon>
        <taxon>Tracheophyta</taxon>
        <taxon>Spermatophyta</taxon>
        <taxon>Magnoliopsida</taxon>
        <taxon>Liliopsida</taxon>
        <taxon>Poales</taxon>
        <taxon>Poaceae</taxon>
        <taxon>PACMAD clade</taxon>
        <taxon>Panicoideae</taxon>
        <taxon>Andropogonodae</taxon>
        <taxon>Paspaleae</taxon>
        <taxon>Paspalinae</taxon>
        <taxon>Paspalum</taxon>
    </lineage>
</organism>
<dbReference type="Pfam" id="PF13960">
    <property type="entry name" value="DUF4218"/>
    <property type="match status" value="1"/>
</dbReference>
<gene>
    <name evidence="4" type="ORF">U9M48_013619</name>
</gene>
<dbReference type="Proteomes" id="UP001341281">
    <property type="component" value="Chromosome 03"/>
</dbReference>
<evidence type="ECO:0008006" key="6">
    <source>
        <dbReference type="Google" id="ProtNLM"/>
    </source>
</evidence>
<feature type="domain" description="DUF4218" evidence="3">
    <location>
        <begin position="60"/>
        <end position="114"/>
    </location>
</feature>
<dbReference type="PANTHER" id="PTHR48258:SF15">
    <property type="entry name" value="OS02G0543900 PROTEIN"/>
    <property type="match status" value="1"/>
</dbReference>
<dbReference type="Pfam" id="PF13952">
    <property type="entry name" value="DUF4216"/>
    <property type="match status" value="1"/>
</dbReference>
<feature type="transmembrane region" description="Helical" evidence="1">
    <location>
        <begin position="28"/>
        <end position="48"/>
    </location>
</feature>
<evidence type="ECO:0000259" key="2">
    <source>
        <dbReference type="Pfam" id="PF13952"/>
    </source>
</evidence>
<sequence>MYCNHIHALEMMCHSTINLIRNWKQSHAMTAIMLINFVYILCFGLNYMVMFVPIIVNDIVYSIMLYLFDLKSQVRNKARPEGCIAESVLAKEAMALCSGFLEGFEALHSRLSQNDDDDESFVRKAKKLCYKRAHAEEIATKHNRHRINHREVEKFQNDKFHEWFRVHMLQLERENSIRGVNNDKIRWLARGPVEAAKRYLEAAKTSSYASASDTRPVLGDVTYYGRIIDIIELTTLEILLLYFSNANGLIRGIKRDKYGYTLVNFSHLIHTGEKIGHKPYIFPNQADQVFYIKDKLNPGWSVVMKMKPRDIYDADCDEWEGDSETEPFHVTHLEEMFINANINNQWVRTDIEGTTVDASTNGFDNQS</sequence>
<reference evidence="4 5" key="1">
    <citation type="submission" date="2024-02" db="EMBL/GenBank/DDBJ databases">
        <title>High-quality chromosome-scale genome assembly of Pensacola bahiagrass (Paspalum notatum Flugge var. saurae).</title>
        <authorList>
            <person name="Vega J.M."/>
            <person name="Podio M."/>
            <person name="Orjuela J."/>
            <person name="Siena L.A."/>
            <person name="Pessino S.C."/>
            <person name="Combes M.C."/>
            <person name="Mariac C."/>
            <person name="Albertini E."/>
            <person name="Pupilli F."/>
            <person name="Ortiz J.P.A."/>
            <person name="Leblanc O."/>
        </authorList>
    </citation>
    <scope>NUCLEOTIDE SEQUENCE [LARGE SCALE GENOMIC DNA]</scope>
    <source>
        <strain evidence="4">R1</strain>
        <tissue evidence="4">Leaf</tissue>
    </source>
</reference>
<dbReference type="AlphaFoldDB" id="A0AAQ3T0R1"/>
<evidence type="ECO:0000313" key="5">
    <source>
        <dbReference type="Proteomes" id="UP001341281"/>
    </source>
</evidence>
<keyword evidence="1" id="KW-0472">Membrane</keyword>
<accession>A0AAQ3T0R1</accession>
<keyword evidence="1" id="KW-1133">Transmembrane helix</keyword>
<dbReference type="InterPro" id="IPR025452">
    <property type="entry name" value="DUF4218"/>
</dbReference>
<proteinExistence type="predicted"/>
<keyword evidence="5" id="KW-1185">Reference proteome</keyword>
<dbReference type="InterPro" id="IPR025312">
    <property type="entry name" value="DUF4216"/>
</dbReference>
<protein>
    <recommendedName>
        <fullName evidence="6">DUF4216 domain-containing protein</fullName>
    </recommendedName>
</protein>
<name>A0AAQ3T0R1_PASNO</name>